<dbReference type="EMBL" id="PUHP01000531">
    <property type="protein sequence ID" value="TQN69360.1"/>
    <property type="molecule type" value="Genomic_DNA"/>
</dbReference>
<name>A0A5Q4BQQ4_9PEZI</name>
<evidence type="ECO:0000313" key="3">
    <source>
        <dbReference type="Proteomes" id="UP000326340"/>
    </source>
</evidence>
<organism evidence="2 3">
    <name type="scientific">Colletotrichum shisoi</name>
    <dbReference type="NCBI Taxonomy" id="2078593"/>
    <lineage>
        <taxon>Eukaryota</taxon>
        <taxon>Fungi</taxon>
        <taxon>Dikarya</taxon>
        <taxon>Ascomycota</taxon>
        <taxon>Pezizomycotina</taxon>
        <taxon>Sordariomycetes</taxon>
        <taxon>Hypocreomycetidae</taxon>
        <taxon>Glomerellales</taxon>
        <taxon>Glomerellaceae</taxon>
        <taxon>Colletotrichum</taxon>
        <taxon>Colletotrichum destructivum species complex</taxon>
    </lineage>
</organism>
<feature type="compositionally biased region" description="Low complexity" evidence="1">
    <location>
        <begin position="1"/>
        <end position="20"/>
    </location>
</feature>
<proteinExistence type="predicted"/>
<feature type="non-terminal residue" evidence="2">
    <location>
        <position position="1"/>
    </location>
</feature>
<feature type="compositionally biased region" description="Basic and acidic residues" evidence="1">
    <location>
        <begin position="22"/>
        <end position="32"/>
    </location>
</feature>
<sequence length="171" mass="19259">RATGTAGAGAAAGAAAAKARTTPRDSRERERRKLIPTFGTYLLCTLNFLRASPTNHRSTVISRPRRPRPRSRLSDRHFTLRLPFLHPKLLKDRRDRMDRTRGRRHRPPSLPRRAVASTFSSLRPSIWNQHETWVVSPKLLGRPGVISVIHPSRCSSVVASVRTSVPQTGRH</sequence>
<evidence type="ECO:0000313" key="2">
    <source>
        <dbReference type="EMBL" id="TQN69360.1"/>
    </source>
</evidence>
<keyword evidence="3" id="KW-1185">Reference proteome</keyword>
<comment type="caution">
    <text evidence="2">The sequence shown here is derived from an EMBL/GenBank/DDBJ whole genome shotgun (WGS) entry which is preliminary data.</text>
</comment>
<dbReference type="AlphaFoldDB" id="A0A5Q4BQQ4"/>
<protein>
    <submittedName>
        <fullName evidence="2">Uncharacterized protein</fullName>
    </submittedName>
</protein>
<evidence type="ECO:0000256" key="1">
    <source>
        <dbReference type="SAM" id="MobiDB-lite"/>
    </source>
</evidence>
<reference evidence="2 3" key="1">
    <citation type="journal article" date="2019" name="Sci. Rep.">
        <title>Colletotrichum shisoi sp. nov., an anthracnose pathogen of Perilla frutescens in Japan: molecular phylogenetic, morphological and genomic evidence.</title>
        <authorList>
            <person name="Gan P."/>
            <person name="Tsushima A."/>
            <person name="Hiroyama R."/>
            <person name="Narusaka M."/>
            <person name="Takano Y."/>
            <person name="Narusaka Y."/>
            <person name="Kawaradani M."/>
            <person name="Damm U."/>
            <person name="Shirasu K."/>
        </authorList>
    </citation>
    <scope>NUCLEOTIDE SEQUENCE [LARGE SCALE GENOMIC DNA]</scope>
    <source>
        <strain evidence="2 3">PG-2018a</strain>
    </source>
</reference>
<gene>
    <name evidence="2" type="ORF">CSHISOI_06117</name>
</gene>
<accession>A0A5Q4BQQ4</accession>
<dbReference type="Proteomes" id="UP000326340">
    <property type="component" value="Unassembled WGS sequence"/>
</dbReference>
<feature type="region of interest" description="Disordered" evidence="1">
    <location>
        <begin position="1"/>
        <end position="32"/>
    </location>
</feature>